<organism evidence="2 3">
    <name type="scientific">Noviherbaspirillum suwonense</name>
    <dbReference type="NCBI Taxonomy" id="1224511"/>
    <lineage>
        <taxon>Bacteria</taxon>
        <taxon>Pseudomonadati</taxon>
        <taxon>Pseudomonadota</taxon>
        <taxon>Betaproteobacteria</taxon>
        <taxon>Burkholderiales</taxon>
        <taxon>Oxalobacteraceae</taxon>
        <taxon>Noviherbaspirillum</taxon>
    </lineage>
</organism>
<comment type="caution">
    <text evidence="2">The sequence shown here is derived from an EMBL/GenBank/DDBJ whole genome shotgun (WGS) entry which is preliminary data.</text>
</comment>
<accession>A0ABY1PUQ3</accession>
<feature type="signal peptide" evidence="1">
    <location>
        <begin position="1"/>
        <end position="24"/>
    </location>
</feature>
<proteinExistence type="predicted"/>
<keyword evidence="3" id="KW-1185">Reference proteome</keyword>
<sequence length="192" mass="21067">MRFRFITFIILIAPALLTSHHARADTGSDGYLCCNLRTDGRWISDINYIEDGKTLIPAGTPVKVTGQGRQRIYIEVLGGRQALGNDYSRNLGLDAFASRYIVREDPSLKLATYPENIRAAIAGARLTPGMTREQVFMAVGYPVSSENPSLAAATLRFWTSSFAEFRVSFDAGGLVTDVSADPETRKLVVYAP</sequence>
<keyword evidence="1" id="KW-0732">Signal</keyword>
<evidence type="ECO:0000313" key="3">
    <source>
        <dbReference type="Proteomes" id="UP001158049"/>
    </source>
</evidence>
<feature type="chain" id="PRO_5046328130" evidence="1">
    <location>
        <begin position="25"/>
        <end position="192"/>
    </location>
</feature>
<reference evidence="2 3" key="1">
    <citation type="submission" date="2017-05" db="EMBL/GenBank/DDBJ databases">
        <authorList>
            <person name="Varghese N."/>
            <person name="Submissions S."/>
        </authorList>
    </citation>
    <scope>NUCLEOTIDE SEQUENCE [LARGE SCALE GENOMIC DNA]</scope>
    <source>
        <strain evidence="2 3">DSM 26001</strain>
    </source>
</reference>
<evidence type="ECO:0000313" key="2">
    <source>
        <dbReference type="EMBL" id="SMP48430.1"/>
    </source>
</evidence>
<dbReference type="EMBL" id="FXUL01000002">
    <property type="protein sequence ID" value="SMP48430.1"/>
    <property type="molecule type" value="Genomic_DNA"/>
</dbReference>
<dbReference type="RefSeq" id="WP_283440952.1">
    <property type="nucleotide sequence ID" value="NZ_FXUL01000002.1"/>
</dbReference>
<protein>
    <submittedName>
        <fullName evidence="2">Uncharacterized protein</fullName>
    </submittedName>
</protein>
<name>A0ABY1PUQ3_9BURK</name>
<gene>
    <name evidence="2" type="ORF">SAMN06295970_102149</name>
</gene>
<dbReference type="Proteomes" id="UP001158049">
    <property type="component" value="Unassembled WGS sequence"/>
</dbReference>
<evidence type="ECO:0000256" key="1">
    <source>
        <dbReference type="SAM" id="SignalP"/>
    </source>
</evidence>